<evidence type="ECO:0000313" key="2">
    <source>
        <dbReference type="Proteomes" id="UP001165064"/>
    </source>
</evidence>
<name>A0ACB5U3N6_AMBMO</name>
<organism evidence="1 2">
    <name type="scientific">Ambrosiozyma monospora</name>
    <name type="common">Yeast</name>
    <name type="synonym">Endomycopsis monosporus</name>
    <dbReference type="NCBI Taxonomy" id="43982"/>
    <lineage>
        <taxon>Eukaryota</taxon>
        <taxon>Fungi</taxon>
        <taxon>Dikarya</taxon>
        <taxon>Ascomycota</taxon>
        <taxon>Saccharomycotina</taxon>
        <taxon>Pichiomycetes</taxon>
        <taxon>Pichiales</taxon>
        <taxon>Pichiaceae</taxon>
        <taxon>Ambrosiozyma</taxon>
    </lineage>
</organism>
<evidence type="ECO:0000313" key="1">
    <source>
        <dbReference type="EMBL" id="GMF00924.1"/>
    </source>
</evidence>
<accession>A0ACB5U3N6</accession>
<proteinExistence type="predicted"/>
<dbReference type="EMBL" id="BSXS01011621">
    <property type="protein sequence ID" value="GMF00924.1"/>
    <property type="molecule type" value="Genomic_DNA"/>
</dbReference>
<gene>
    <name evidence="1" type="ORF">Amon02_001112100</name>
</gene>
<protein>
    <submittedName>
        <fullName evidence="1">Unnamed protein product</fullName>
    </submittedName>
</protein>
<comment type="caution">
    <text evidence="1">The sequence shown here is derived from an EMBL/GenBank/DDBJ whole genome shotgun (WGS) entry which is preliminary data.</text>
</comment>
<keyword evidence="2" id="KW-1185">Reference proteome</keyword>
<reference evidence="1" key="1">
    <citation type="submission" date="2023-04" db="EMBL/GenBank/DDBJ databases">
        <title>Ambrosiozyma monospora NBRC 10751.</title>
        <authorList>
            <person name="Ichikawa N."/>
            <person name="Sato H."/>
            <person name="Tonouchi N."/>
        </authorList>
    </citation>
    <scope>NUCLEOTIDE SEQUENCE</scope>
    <source>
        <strain evidence="1">NBRC 10751</strain>
    </source>
</reference>
<dbReference type="Proteomes" id="UP001165064">
    <property type="component" value="Unassembled WGS sequence"/>
</dbReference>
<sequence>MLLLLSLLSLSVLLSPILVDDDMEEPDETPPLSLMGFVDLNVSVLKIIENSNCKSEVCRVCFLGLRTLINLPFGATSKPYSKLSDLLFNRIWSILERVVFLSFKHSNPPMIIPGLLKLAKSLQIESRQAISARPNNFRRSKFSRFWNTLSICGLLNVVKMKLYKKSSCWFN</sequence>